<protein>
    <submittedName>
        <fullName evidence="1">Uncharacterized protein</fullName>
    </submittedName>
</protein>
<dbReference type="EMBL" id="BA000026">
    <property type="protein sequence ID" value="BAC43927.1"/>
    <property type="molecule type" value="Genomic_DNA"/>
</dbReference>
<gene>
    <name evidence="1" type="ordered locus">MYPE1350</name>
</gene>
<sequence length="351" mass="41013">MIKIKEMTDILLKDRQLYKECGDLFKYLAEVRINFSSLEAHNVPWQLSQVLEIISSNKLDHNEIDLEETIFNYCYNTAHYGQNAKRAVMCSFKSIFWITKIRNQESIGLKDIDKIIEIFKDTHKVASIKKNDLSGEDIDFLLSLINGKFSNNPLYFFPLFLLLIEEYLKNFPYNNSVISTLTNLYLIKNKLLFAPSICFSYPLLNNWRKYKKLLLITKENPKEISNFSIFVFDLLKQASVVSRAFISDYSSIKNGLSTLIDNKVISKKDFIRILKSIVFEEYEKSNKETETAKVLIKHKLVTKVGHLKPSTEKEVPKDIYMFNEYMSSLQKLINNKKEPTTKLFTLKENLN</sequence>
<evidence type="ECO:0000313" key="2">
    <source>
        <dbReference type="Proteomes" id="UP000002522"/>
    </source>
</evidence>
<dbReference type="InParanoid" id="Q8EWR7"/>
<evidence type="ECO:0000313" key="1">
    <source>
        <dbReference type="EMBL" id="BAC43927.1"/>
    </source>
</evidence>
<dbReference type="Proteomes" id="UP000002522">
    <property type="component" value="Chromosome"/>
</dbReference>
<reference evidence="1 2" key="1">
    <citation type="journal article" date="2002" name="Nucleic Acids Res.">
        <title>The complete genomic sequence of Mycoplasma penetrans, an intracellular bacterial pathogen in humans.</title>
        <authorList>
            <person name="Sasaki Y."/>
            <person name="Ishikawa J."/>
            <person name="Yamashita A."/>
            <person name="Oshima K."/>
            <person name="Kenri T."/>
            <person name="Furuya K."/>
            <person name="Yoshino C."/>
            <person name="Horino A."/>
            <person name="Shiba T."/>
            <person name="Sasaki T."/>
            <person name="Hattori M."/>
        </authorList>
    </citation>
    <scope>NUCLEOTIDE SEQUENCE [LARGE SCALE GENOMIC DNA]</scope>
    <source>
        <strain evidence="1 2">HF-2</strain>
    </source>
</reference>
<dbReference type="eggNOG" id="ENOG5031ZC2">
    <property type="taxonomic scope" value="Bacteria"/>
</dbReference>
<proteinExistence type="predicted"/>
<accession>Q8EWR7</accession>
<dbReference type="RefSeq" id="WP_011076963.1">
    <property type="nucleotide sequence ID" value="NC_004432.1"/>
</dbReference>
<name>Q8EWR7_MALP2</name>
<dbReference type="KEGG" id="mpe:MYPE1350"/>
<organism evidence="1 2">
    <name type="scientific">Malacoplasma penetrans (strain HF-2)</name>
    <name type="common">Mycoplasma penetrans</name>
    <dbReference type="NCBI Taxonomy" id="272633"/>
    <lineage>
        <taxon>Bacteria</taxon>
        <taxon>Bacillati</taxon>
        <taxon>Mycoplasmatota</taxon>
        <taxon>Mycoplasmoidales</taxon>
        <taxon>Mycoplasmoidaceae</taxon>
        <taxon>Malacoplasma</taxon>
    </lineage>
</organism>
<keyword evidence="2" id="KW-1185">Reference proteome</keyword>
<dbReference type="AlphaFoldDB" id="Q8EWR7"/>
<dbReference type="HOGENOM" id="CLU_789454_0_0_14"/>